<evidence type="ECO:0000313" key="10">
    <source>
        <dbReference type="Proteomes" id="UP000027986"/>
    </source>
</evidence>
<dbReference type="EMBL" id="CP008889">
    <property type="protein sequence ID" value="AIF40568.1"/>
    <property type="molecule type" value="Genomic_DNA"/>
</dbReference>
<evidence type="ECO:0000256" key="3">
    <source>
        <dbReference type="ARBA" id="ARBA00022692"/>
    </source>
</evidence>
<dbReference type="InterPro" id="IPR051791">
    <property type="entry name" value="Pra-immunoreactive"/>
</dbReference>
<gene>
    <name evidence="9" type="ORF">HX89_06005</name>
</gene>
<keyword evidence="2" id="KW-1003">Cell membrane</keyword>
<feature type="region of interest" description="Disordered" evidence="6">
    <location>
        <begin position="1"/>
        <end position="20"/>
    </location>
</feature>
<dbReference type="OrthoDB" id="5187110at2"/>
<evidence type="ECO:0000256" key="6">
    <source>
        <dbReference type="SAM" id="MobiDB-lite"/>
    </source>
</evidence>
<evidence type="ECO:0000256" key="1">
    <source>
        <dbReference type="ARBA" id="ARBA00004651"/>
    </source>
</evidence>
<evidence type="ECO:0000256" key="5">
    <source>
        <dbReference type="ARBA" id="ARBA00023136"/>
    </source>
</evidence>
<keyword evidence="10" id="KW-1185">Reference proteome</keyword>
<evidence type="ECO:0000259" key="8">
    <source>
        <dbReference type="Pfam" id="PF06271"/>
    </source>
</evidence>
<dbReference type="Pfam" id="PF06271">
    <property type="entry name" value="RDD"/>
    <property type="match status" value="1"/>
</dbReference>
<dbReference type="RefSeq" id="WP_038567761.1">
    <property type="nucleotide sequence ID" value="NZ_CP008889.1"/>
</dbReference>
<feature type="domain" description="RDD" evidence="8">
    <location>
        <begin position="25"/>
        <end position="134"/>
    </location>
</feature>
<sequence>MPPAAPLADADPAENRPVDGPGSIARLAPRAVALLIDWALCSVIAMGLLGYRWGGSGAEGFKPLAVFAVENLLLVSTLGMTLGHRVLGMQVQRVSDGAAPGLLAGAVRTVLLCLAIPAVVTDSSGRGLHDKLAGTVIVRTR</sequence>
<keyword evidence="4 7" id="KW-1133">Transmembrane helix</keyword>
<feature type="transmembrane region" description="Helical" evidence="7">
    <location>
        <begin position="102"/>
        <end position="121"/>
    </location>
</feature>
<dbReference type="KEGG" id="dni:HX89_06005"/>
<dbReference type="HOGENOM" id="CLU_110186_1_0_11"/>
<organism evidence="9 10">
    <name type="scientific">Dermacoccus nishinomiyaensis</name>
    <dbReference type="NCBI Taxonomy" id="1274"/>
    <lineage>
        <taxon>Bacteria</taxon>
        <taxon>Bacillati</taxon>
        <taxon>Actinomycetota</taxon>
        <taxon>Actinomycetes</taxon>
        <taxon>Micrococcales</taxon>
        <taxon>Dermacoccaceae</taxon>
        <taxon>Dermacoccus</taxon>
    </lineage>
</organism>
<accession>A0A075JKE7</accession>
<dbReference type="AlphaFoldDB" id="A0A075JKE7"/>
<comment type="subcellular location">
    <subcellularLocation>
        <location evidence="1">Cell membrane</location>
        <topology evidence="1">Multi-pass membrane protein</topology>
    </subcellularLocation>
</comment>
<reference evidence="9 10" key="1">
    <citation type="submission" date="2014-07" db="EMBL/GenBank/DDBJ databases">
        <title>Genome Sequencing of Dermacoccus nishinomiyaensis.</title>
        <authorList>
            <person name="Hong K.W."/>
            <person name="Chan K.G."/>
        </authorList>
    </citation>
    <scope>NUCLEOTIDE SEQUENCE [LARGE SCALE GENOMIC DNA]</scope>
    <source>
        <strain evidence="9 10">M25</strain>
    </source>
</reference>
<dbReference type="eggNOG" id="COG1714">
    <property type="taxonomic scope" value="Bacteria"/>
</dbReference>
<dbReference type="InterPro" id="IPR010432">
    <property type="entry name" value="RDD"/>
</dbReference>
<name>A0A075JKE7_9MICO</name>
<dbReference type="GO" id="GO:0005886">
    <property type="term" value="C:plasma membrane"/>
    <property type="evidence" value="ECO:0007669"/>
    <property type="project" value="UniProtKB-SubCell"/>
</dbReference>
<dbReference type="PANTHER" id="PTHR36115:SF6">
    <property type="entry name" value="PROLINE-RICH ANTIGEN HOMOLOG"/>
    <property type="match status" value="1"/>
</dbReference>
<evidence type="ECO:0000256" key="4">
    <source>
        <dbReference type="ARBA" id="ARBA00022989"/>
    </source>
</evidence>
<dbReference type="Proteomes" id="UP000027986">
    <property type="component" value="Chromosome"/>
</dbReference>
<proteinExistence type="predicted"/>
<dbReference type="PANTHER" id="PTHR36115">
    <property type="entry name" value="PROLINE-RICH ANTIGEN HOMOLOG-RELATED"/>
    <property type="match status" value="1"/>
</dbReference>
<protein>
    <submittedName>
        <fullName evidence="9">Transporter</fullName>
    </submittedName>
</protein>
<feature type="transmembrane region" description="Helical" evidence="7">
    <location>
        <begin position="63"/>
        <end position="82"/>
    </location>
</feature>
<keyword evidence="5 7" id="KW-0472">Membrane</keyword>
<dbReference type="GeneID" id="41840730"/>
<evidence type="ECO:0000256" key="7">
    <source>
        <dbReference type="SAM" id="Phobius"/>
    </source>
</evidence>
<feature type="transmembrane region" description="Helical" evidence="7">
    <location>
        <begin position="31"/>
        <end position="51"/>
    </location>
</feature>
<evidence type="ECO:0000313" key="9">
    <source>
        <dbReference type="EMBL" id="AIF40568.1"/>
    </source>
</evidence>
<evidence type="ECO:0000256" key="2">
    <source>
        <dbReference type="ARBA" id="ARBA00022475"/>
    </source>
</evidence>
<keyword evidence="3 7" id="KW-0812">Transmembrane</keyword>
<feature type="compositionally biased region" description="Low complexity" evidence="6">
    <location>
        <begin position="1"/>
        <end position="10"/>
    </location>
</feature>